<accession>A0A3R9B0A3</accession>
<dbReference type="RefSeq" id="WP_125850496.1">
    <property type="nucleotide sequence ID" value="NZ_JACHXH010000038.1"/>
</dbReference>
<feature type="transmembrane region" description="Helical" evidence="1">
    <location>
        <begin position="74"/>
        <end position="94"/>
    </location>
</feature>
<dbReference type="Proteomes" id="UP000277279">
    <property type="component" value="Unassembled WGS sequence"/>
</dbReference>
<evidence type="ECO:0000313" key="3">
    <source>
        <dbReference type="EMBL" id="RSB61475.1"/>
    </source>
</evidence>
<evidence type="ECO:0000313" key="2">
    <source>
        <dbReference type="EMBL" id="MBB3138800.1"/>
    </source>
</evidence>
<dbReference type="EMBL" id="JACHXH010000038">
    <property type="protein sequence ID" value="MBB3138800.1"/>
    <property type="molecule type" value="Genomic_DNA"/>
</dbReference>
<keyword evidence="1" id="KW-0472">Membrane</keyword>
<dbReference type="Proteomes" id="UP000518315">
    <property type="component" value="Unassembled WGS sequence"/>
</dbReference>
<proteinExistence type="predicted"/>
<sequence>MALSLHHAKRGGDLAASDAITASGAIAAPDGAAGLNTAEWLSLAAAADGSAVKPPVPAAQRTARGGQTVLTADFLSFAAAPTFALMGLLTAATGSSDMICMTTPDAFPLTGMTSMYLLMSGFHLSPWLRLAGRRAPTLKRASS</sequence>
<reference evidence="2 5" key="2">
    <citation type="submission" date="2020-08" db="EMBL/GenBank/DDBJ databases">
        <title>Genomic Encyclopedia of Type Strains, Phase III (KMG-III): the genomes of soil and plant-associated and newly described type strains.</title>
        <authorList>
            <person name="Whitman W."/>
        </authorList>
    </citation>
    <scope>NUCLEOTIDE SEQUENCE [LARGE SCALE GENOMIC DNA]</scope>
    <source>
        <strain evidence="2 5">CECT 4113</strain>
    </source>
</reference>
<comment type="caution">
    <text evidence="3">The sequence shown here is derived from an EMBL/GenBank/DDBJ whole genome shotgun (WGS) entry which is preliminary data.</text>
</comment>
<dbReference type="EMBL" id="RJJT01000034">
    <property type="protein sequence ID" value="RSB61475.1"/>
    <property type="molecule type" value="Genomic_DNA"/>
</dbReference>
<organism evidence="3 4">
    <name type="scientific">Rhizobium pisi</name>
    <dbReference type="NCBI Taxonomy" id="574561"/>
    <lineage>
        <taxon>Bacteria</taxon>
        <taxon>Pseudomonadati</taxon>
        <taxon>Pseudomonadota</taxon>
        <taxon>Alphaproteobacteria</taxon>
        <taxon>Hyphomicrobiales</taxon>
        <taxon>Rhizobiaceae</taxon>
        <taxon>Rhizobium/Agrobacterium group</taxon>
        <taxon>Rhizobium</taxon>
    </lineage>
</organism>
<evidence type="ECO:0000313" key="5">
    <source>
        <dbReference type="Proteomes" id="UP000518315"/>
    </source>
</evidence>
<dbReference type="OrthoDB" id="7777996at2"/>
<dbReference type="AlphaFoldDB" id="A0A3R9B0A3"/>
<keyword evidence="1" id="KW-1133">Transmembrane helix</keyword>
<evidence type="ECO:0000256" key="1">
    <source>
        <dbReference type="SAM" id="Phobius"/>
    </source>
</evidence>
<gene>
    <name evidence="3" type="ORF">EFD55_30605</name>
    <name evidence="2" type="ORF">FHS26_006579</name>
</gene>
<protein>
    <submittedName>
        <fullName evidence="3">Uncharacterized protein</fullName>
    </submittedName>
</protein>
<reference evidence="3 4" key="1">
    <citation type="submission" date="2018-11" db="EMBL/GenBank/DDBJ databases">
        <authorList>
            <person name="Huo Y."/>
        </authorList>
    </citation>
    <scope>NUCLEOTIDE SEQUENCE [LARGE SCALE GENOMIC DNA]</scope>
    <source>
        <strain evidence="3 4">DSM 30132</strain>
    </source>
</reference>
<keyword evidence="5" id="KW-1185">Reference proteome</keyword>
<keyword evidence="1" id="KW-0812">Transmembrane</keyword>
<name>A0A3R9B0A3_9HYPH</name>
<evidence type="ECO:0000313" key="4">
    <source>
        <dbReference type="Proteomes" id="UP000277279"/>
    </source>
</evidence>
<feature type="transmembrane region" description="Helical" evidence="1">
    <location>
        <begin position="106"/>
        <end position="124"/>
    </location>
</feature>